<evidence type="ECO:0000256" key="1">
    <source>
        <dbReference type="SAM" id="SignalP"/>
    </source>
</evidence>
<organism evidence="2 3">
    <name type="scientific">Rhizobium johnstonii (strain DSM 114642 / LMG 32736 / 3841)</name>
    <name type="common">Rhizobium leguminosarum bv. viciae</name>
    <dbReference type="NCBI Taxonomy" id="216596"/>
    <lineage>
        <taxon>Bacteria</taxon>
        <taxon>Pseudomonadati</taxon>
        <taxon>Pseudomonadota</taxon>
        <taxon>Alphaproteobacteria</taxon>
        <taxon>Hyphomicrobiales</taxon>
        <taxon>Rhizobiaceae</taxon>
        <taxon>Rhizobium/Agrobacterium group</taxon>
        <taxon>Rhizobium</taxon>
        <taxon>Rhizobium johnstonii</taxon>
    </lineage>
</organism>
<gene>
    <name evidence="2" type="ordered locus">RL4608</name>
</gene>
<evidence type="ECO:0000313" key="2">
    <source>
        <dbReference type="EMBL" id="CAK10091.1"/>
    </source>
</evidence>
<evidence type="ECO:0000313" key="3">
    <source>
        <dbReference type="Proteomes" id="UP000006575"/>
    </source>
</evidence>
<keyword evidence="3" id="KW-1185">Reference proteome</keyword>
<dbReference type="KEGG" id="rle:RL4608"/>
<sequence length="220" mass="22581">MPIAMATRKSHMFRKPHPRFLTALTAGSLVALALSQAAQAQDAQRIRVRGAIESLSGDTLVVKTREGSEATVALKAGWKVGGIKKASVEDIKPGDFVGVASLPKGTGPDGAIEVLIFPASMKGTGEGNRPWDAQPNSQMTNATVSNAVKSVDGHTITLTYQGKEKTITIADGTPIVTLAPATKDDLKAGAGVVVTGEKAADGSISASQIAVGLNGITPPM</sequence>
<protein>
    <submittedName>
        <fullName evidence="2">Conserved hypothetical exported protein</fullName>
    </submittedName>
</protein>
<dbReference type="AlphaFoldDB" id="Q1MAE7"/>
<dbReference type="EnsemblBacteria" id="CAK10091">
    <property type="protein sequence ID" value="CAK10091"/>
    <property type="gene ID" value="RL4608"/>
</dbReference>
<dbReference type="HOGENOM" id="CLU_098219_0_0_5"/>
<dbReference type="EMBL" id="AM236080">
    <property type="protein sequence ID" value="CAK10091.1"/>
    <property type="molecule type" value="Genomic_DNA"/>
</dbReference>
<feature type="signal peptide" evidence="1">
    <location>
        <begin position="1"/>
        <end position="40"/>
    </location>
</feature>
<proteinExistence type="predicted"/>
<feature type="chain" id="PRO_5004193806" evidence="1">
    <location>
        <begin position="41"/>
        <end position="220"/>
    </location>
</feature>
<accession>Q1MAE7</accession>
<name>Q1MAE7_RHIJ3</name>
<dbReference type="eggNOG" id="ENOG5031WRS">
    <property type="taxonomic scope" value="Bacteria"/>
</dbReference>
<dbReference type="Proteomes" id="UP000006575">
    <property type="component" value="Chromosome"/>
</dbReference>
<keyword evidence="1" id="KW-0732">Signal</keyword>
<reference evidence="2 3" key="1">
    <citation type="journal article" date="2006" name="Genome Biol.">
        <title>The genome of Rhizobium leguminosarum has recognizable core and accessory components.</title>
        <authorList>
            <person name="Young J.W."/>
            <person name="Crossman L.C."/>
            <person name="Johnston A.W.B."/>
            <person name="Thomson N.R."/>
            <person name="Ghazoui Z.F."/>
            <person name="Hull K.H."/>
            <person name="Wexler M."/>
            <person name="Curson A.R.J."/>
            <person name="Todd J.D."/>
            <person name="Poole P.S."/>
            <person name="Mauchline T.H."/>
            <person name="East A.K."/>
            <person name="Quail M.A."/>
            <person name="Churcher C."/>
            <person name="Arrowsmith C."/>
            <person name="Cherevach A."/>
            <person name="Chillingworth T."/>
            <person name="Clarke K."/>
            <person name="Cronin A."/>
            <person name="Davis P."/>
            <person name="Fraser A."/>
            <person name="Hance Z."/>
            <person name="Hauser H."/>
            <person name="Jagels K."/>
            <person name="Moule S."/>
            <person name="Mungall K."/>
            <person name="Norbertczak H."/>
            <person name="Rabbinowitsch E."/>
            <person name="Sanders M."/>
            <person name="Simmonds M."/>
            <person name="Whitehead S."/>
            <person name="Parkhill J."/>
        </authorList>
    </citation>
    <scope>NUCLEOTIDE SEQUENCE [LARGE SCALE GENOMIC DNA]</scope>
    <source>
        <strain evidence="3">DSM 114642 / LMG 32736 / 3841</strain>
    </source>
</reference>